<protein>
    <submittedName>
        <fullName evidence="5">FAD-dependent oxidoreductase</fullName>
    </submittedName>
</protein>
<dbReference type="EMBL" id="JABAFY010000059">
    <property type="protein sequence ID" value="NME53041.1"/>
    <property type="molecule type" value="Genomic_DNA"/>
</dbReference>
<dbReference type="InterPro" id="IPR023753">
    <property type="entry name" value="FAD/NAD-binding_dom"/>
</dbReference>
<feature type="domain" description="4Fe-4S ferredoxin-type" evidence="4">
    <location>
        <begin position="12"/>
        <end position="41"/>
    </location>
</feature>
<dbReference type="PROSITE" id="PS51379">
    <property type="entry name" value="4FE4S_FER_2"/>
    <property type="match status" value="1"/>
</dbReference>
<dbReference type="Pfam" id="PF07992">
    <property type="entry name" value="Pyr_redox_2"/>
    <property type="match status" value="1"/>
</dbReference>
<dbReference type="Gene3D" id="1.10.1060.10">
    <property type="entry name" value="Alpha-helical ferredoxin"/>
    <property type="match status" value="1"/>
</dbReference>
<evidence type="ECO:0000256" key="1">
    <source>
        <dbReference type="ARBA" id="ARBA00022723"/>
    </source>
</evidence>
<dbReference type="InterPro" id="IPR017900">
    <property type="entry name" value="4Fe4S_Fe_S_CS"/>
</dbReference>
<dbReference type="SUPFAM" id="SSF46548">
    <property type="entry name" value="alpha-helical ferredoxin"/>
    <property type="match status" value="2"/>
</dbReference>
<dbReference type="InterPro" id="IPR028261">
    <property type="entry name" value="DPD_II"/>
</dbReference>
<keyword evidence="3" id="KW-0411">Iron-sulfur</keyword>
<name>A0A848C9P4_9BACT</name>
<dbReference type="GO" id="GO:0046872">
    <property type="term" value="F:metal ion binding"/>
    <property type="evidence" value="ECO:0007669"/>
    <property type="project" value="UniProtKB-KW"/>
</dbReference>
<gene>
    <name evidence="5" type="ORF">HF854_11085</name>
</gene>
<keyword evidence="1" id="KW-0479">Metal-binding</keyword>
<evidence type="ECO:0000256" key="3">
    <source>
        <dbReference type="ARBA" id="ARBA00023014"/>
    </source>
</evidence>
<dbReference type="RefSeq" id="WP_168936337.1">
    <property type="nucleotide sequence ID" value="NZ_CATXRN010000174.1"/>
</dbReference>
<evidence type="ECO:0000259" key="4">
    <source>
        <dbReference type="PROSITE" id="PS51379"/>
    </source>
</evidence>
<evidence type="ECO:0000256" key="2">
    <source>
        <dbReference type="ARBA" id="ARBA00023004"/>
    </source>
</evidence>
<dbReference type="Proteomes" id="UP000522333">
    <property type="component" value="Unassembled WGS sequence"/>
</dbReference>
<evidence type="ECO:0000313" key="6">
    <source>
        <dbReference type="Proteomes" id="UP000522333"/>
    </source>
</evidence>
<organism evidence="5 6">
    <name type="scientific">Desulfovibrio piger</name>
    <dbReference type="NCBI Taxonomy" id="901"/>
    <lineage>
        <taxon>Bacteria</taxon>
        <taxon>Pseudomonadati</taxon>
        <taxon>Thermodesulfobacteriota</taxon>
        <taxon>Desulfovibrionia</taxon>
        <taxon>Desulfovibrionales</taxon>
        <taxon>Desulfovibrionaceae</taxon>
        <taxon>Desulfovibrio</taxon>
    </lineage>
</organism>
<dbReference type="PROSITE" id="PS00198">
    <property type="entry name" value="4FE4S_FER_1"/>
    <property type="match status" value="1"/>
</dbReference>
<comment type="caution">
    <text evidence="5">The sequence shown here is derived from an EMBL/GenBank/DDBJ whole genome shotgun (WGS) entry which is preliminary data.</text>
</comment>
<reference evidence="5 6" key="1">
    <citation type="submission" date="2020-04" db="EMBL/GenBank/DDBJ databases">
        <authorList>
            <person name="Hitch T.C.A."/>
            <person name="Wylensek D."/>
            <person name="Clavel T."/>
        </authorList>
    </citation>
    <scope>NUCLEOTIDE SEQUENCE [LARGE SCALE GENOMIC DNA]</scope>
    <source>
        <strain evidence="5 6">PG-251-APC-1</strain>
    </source>
</reference>
<dbReference type="SUPFAM" id="SSF51971">
    <property type="entry name" value="Nucleotide-binding domain"/>
    <property type="match status" value="1"/>
</dbReference>
<dbReference type="AlphaFoldDB" id="A0A848C9P4"/>
<dbReference type="InterPro" id="IPR017896">
    <property type="entry name" value="4Fe4S_Fe-S-bd"/>
</dbReference>
<evidence type="ECO:0000313" key="5">
    <source>
        <dbReference type="EMBL" id="NME53041.1"/>
    </source>
</evidence>
<dbReference type="InterPro" id="IPR036188">
    <property type="entry name" value="FAD/NAD-bd_sf"/>
</dbReference>
<accession>A0A848C9P4</accession>
<sequence length="527" mass="56482">MSAENILEALTDNIVVDKSKCIFCGHCAEKCVLDNIRINRAPCSGACPLGLNVQGYVQLIARGQEDRARQLIADVLPFAPVICRICDHPCEHACNRRDVDGQAVSINGLKRYLFAGMPDGELCPAAATGKKVAIVGAGPAGMLAAYDLRRAGHDVAVYDAAPKAGGLLRSVLPLWKLPDSVLDGQIAMLEKGGVTFHLGQRIDKAGLEALQAAHDAVILALGAGEGRASGISGEQLPGTLQALDFLTRVRSGQGRELSGNVVIVGGGYVALDCAQAAVRCGAEKVLVVYRRTVDDFKADREDLEKARALGVRFAFTWAPERITDAGGLTLYCRHDMAKLPGQCVDYPDFDPDEERAFPADTIIWAIGQQPDRQLASLAEGVSVDPVTLQAGEKPLFVAGDMVGGASSAIRAMASGRQAATSVLRLLEGSDLYYERSYPGPFIDDYVLDIAEPCRHERQQGSGHVCTGKGDFAETTDVFTAEQARTEASRCLSCGGPTGHYRNCWFCLPCEVECPEQALYVNIPYLLR</sequence>
<dbReference type="PANTHER" id="PTHR42783">
    <property type="entry name" value="GLUTAMATE SYNTHASE [NADPH] SMALL CHAIN"/>
    <property type="match status" value="1"/>
</dbReference>
<dbReference type="PRINTS" id="PR00419">
    <property type="entry name" value="ADXRDTASE"/>
</dbReference>
<dbReference type="InterPro" id="IPR009051">
    <property type="entry name" value="Helical_ferredxn"/>
</dbReference>
<dbReference type="PANTHER" id="PTHR42783:SF3">
    <property type="entry name" value="GLUTAMATE SYNTHASE [NADPH] SMALL CHAIN-RELATED"/>
    <property type="match status" value="1"/>
</dbReference>
<keyword evidence="2" id="KW-0408">Iron</keyword>
<proteinExistence type="predicted"/>
<dbReference type="Gene3D" id="3.50.50.60">
    <property type="entry name" value="FAD/NAD(P)-binding domain"/>
    <property type="match status" value="2"/>
</dbReference>
<dbReference type="GO" id="GO:0051536">
    <property type="term" value="F:iron-sulfur cluster binding"/>
    <property type="evidence" value="ECO:0007669"/>
    <property type="project" value="UniProtKB-KW"/>
</dbReference>
<dbReference type="GO" id="GO:0016491">
    <property type="term" value="F:oxidoreductase activity"/>
    <property type="evidence" value="ECO:0007669"/>
    <property type="project" value="InterPro"/>
</dbReference>
<dbReference type="Pfam" id="PF14691">
    <property type="entry name" value="Fer4_20"/>
    <property type="match status" value="1"/>
</dbReference>